<dbReference type="RefSeq" id="WP_379084337.1">
    <property type="nucleotide sequence ID" value="NZ_JBHTJO010000001.1"/>
</dbReference>
<evidence type="ECO:0000313" key="2">
    <source>
        <dbReference type="Proteomes" id="UP001597102"/>
    </source>
</evidence>
<proteinExistence type="predicted"/>
<dbReference type="Proteomes" id="UP001597102">
    <property type="component" value="Unassembled WGS sequence"/>
</dbReference>
<evidence type="ECO:0000313" key="1">
    <source>
        <dbReference type="EMBL" id="MFD0985655.1"/>
    </source>
</evidence>
<reference evidence="2" key="1">
    <citation type="journal article" date="2019" name="Int. J. Syst. Evol. Microbiol.">
        <title>The Global Catalogue of Microorganisms (GCM) 10K type strain sequencing project: providing services to taxonomists for standard genome sequencing and annotation.</title>
        <authorList>
            <consortium name="The Broad Institute Genomics Platform"/>
            <consortium name="The Broad Institute Genome Sequencing Center for Infectious Disease"/>
            <person name="Wu L."/>
            <person name="Ma J."/>
        </authorList>
    </citation>
    <scope>NUCLEOTIDE SEQUENCE [LARGE SCALE GENOMIC DNA]</scope>
    <source>
        <strain evidence="2">CCUG 61697</strain>
    </source>
</reference>
<sequence>MVEKKKTVPLRIMVSSRLHDYLSLLKDTTMLGASENDVAAFLLTQRLEAMLAERYHENQKVPKE</sequence>
<dbReference type="EMBL" id="JBHTJO010000001">
    <property type="protein sequence ID" value="MFD0985655.1"/>
    <property type="molecule type" value="Genomic_DNA"/>
</dbReference>
<organism evidence="1 2">
    <name type="scientific">Methyloligella solikamskensis</name>
    <dbReference type="NCBI Taxonomy" id="1177756"/>
    <lineage>
        <taxon>Bacteria</taxon>
        <taxon>Pseudomonadati</taxon>
        <taxon>Pseudomonadota</taxon>
        <taxon>Alphaproteobacteria</taxon>
        <taxon>Hyphomicrobiales</taxon>
        <taxon>Hyphomicrobiaceae</taxon>
        <taxon>Methyloligella</taxon>
    </lineage>
</organism>
<comment type="caution">
    <text evidence="1">The sequence shown here is derived from an EMBL/GenBank/DDBJ whole genome shotgun (WGS) entry which is preliminary data.</text>
</comment>
<keyword evidence="2" id="KW-1185">Reference proteome</keyword>
<gene>
    <name evidence="1" type="ORF">ACFQ2F_00910</name>
</gene>
<protein>
    <submittedName>
        <fullName evidence="1">Uncharacterized protein</fullName>
    </submittedName>
</protein>
<name>A0ABW3J6Z7_9HYPH</name>
<accession>A0ABW3J6Z7</accession>